<evidence type="ECO:0000256" key="1">
    <source>
        <dbReference type="ARBA" id="ARBA00004609"/>
    </source>
</evidence>
<dbReference type="GO" id="GO:0001732">
    <property type="term" value="P:formation of cytoplasmic translation initiation complex"/>
    <property type="evidence" value="ECO:0007669"/>
    <property type="project" value="UniProtKB-UniRule"/>
</dbReference>
<dbReference type="InterPro" id="IPR000717">
    <property type="entry name" value="PCI_dom"/>
</dbReference>
<dbReference type="SMART" id="SM00579">
    <property type="entry name" value="FBD"/>
    <property type="match status" value="1"/>
</dbReference>
<accession>A0A7G2F7U5</accession>
<dbReference type="GO" id="GO:0071541">
    <property type="term" value="C:eukaryotic translation initiation factor 3 complex, eIF3m"/>
    <property type="evidence" value="ECO:0007669"/>
    <property type="project" value="UniProtKB-UniRule"/>
</dbReference>
<dbReference type="InterPro" id="IPR006566">
    <property type="entry name" value="FBD"/>
</dbReference>
<evidence type="ECO:0000256" key="7">
    <source>
        <dbReference type="HAMAP-Rule" id="MF_03012"/>
    </source>
</evidence>
<keyword evidence="4" id="KW-0732">Signal</keyword>
<protein>
    <recommendedName>
        <fullName evidence="7">Eukaryotic translation initiation factor 3 subunit M</fullName>
        <shortName evidence="7">eIF3m</shortName>
    </recommendedName>
</protein>
<keyword evidence="5" id="KW-0325">Glycoprotein</keyword>
<comment type="subunit">
    <text evidence="7">Component of the eukaryotic translation initiation factor 3 (eIF-3) complex.</text>
</comment>
<dbReference type="InterPro" id="IPR027528">
    <property type="entry name" value="eIF3m"/>
</dbReference>
<dbReference type="PANTHER" id="PTHR31673">
    <property type="entry name" value="PROTEIN COBRA"/>
    <property type="match status" value="1"/>
</dbReference>
<keyword evidence="7" id="KW-0963">Cytoplasm</keyword>
<dbReference type="Pfam" id="PF18005">
    <property type="entry name" value="eIF3m_C_helix"/>
    <property type="match status" value="1"/>
</dbReference>
<comment type="similarity">
    <text evidence="7">Belongs to the eIF-3 subunit M family.</text>
</comment>
<dbReference type="SMART" id="SM00088">
    <property type="entry name" value="PINT"/>
    <property type="match status" value="1"/>
</dbReference>
<dbReference type="Pfam" id="PF01399">
    <property type="entry name" value="PCI"/>
    <property type="match status" value="1"/>
</dbReference>
<reference evidence="9 10" key="1">
    <citation type="submission" date="2020-09" db="EMBL/GenBank/DDBJ databases">
        <authorList>
            <person name="Ashkenazy H."/>
        </authorList>
    </citation>
    <scope>NUCLEOTIDE SEQUENCE [LARGE SCALE GENOMIC DNA]</scope>
    <source>
        <strain evidence="10">cv. Cdm-0</strain>
    </source>
</reference>
<evidence type="ECO:0000256" key="5">
    <source>
        <dbReference type="ARBA" id="ARBA00023180"/>
    </source>
</evidence>
<dbReference type="HAMAP" id="MF_03012">
    <property type="entry name" value="eIF3m"/>
    <property type="match status" value="1"/>
</dbReference>
<dbReference type="InterPro" id="IPR056900">
    <property type="entry name" value="COB_C"/>
</dbReference>
<dbReference type="GO" id="GO:0003743">
    <property type="term" value="F:translation initiation factor activity"/>
    <property type="evidence" value="ECO:0007669"/>
    <property type="project" value="UniProtKB-UniRule"/>
</dbReference>
<evidence type="ECO:0000256" key="2">
    <source>
        <dbReference type="ARBA" id="ARBA00005507"/>
    </source>
</evidence>
<name>A0A7G2F7U5_ARATH</name>
<dbReference type="EMBL" id="LR881470">
    <property type="protein sequence ID" value="CAD5331782.1"/>
    <property type="molecule type" value="Genomic_DNA"/>
</dbReference>
<keyword evidence="7" id="KW-0396">Initiation factor</keyword>
<gene>
    <name evidence="9" type="ORF">AT9943_LOCUS19229</name>
</gene>
<keyword evidence="7" id="KW-0648">Protein biosynthesis</keyword>
<dbReference type="Pfam" id="PF25079">
    <property type="entry name" value="COB_C"/>
    <property type="match status" value="1"/>
</dbReference>
<dbReference type="Proteomes" id="UP000516314">
    <property type="component" value="Chromosome 5"/>
</dbReference>
<comment type="subcellular location">
    <subcellularLocation>
        <location evidence="1">Cell membrane</location>
        <topology evidence="1">Lipid-anchor</topology>
        <topology evidence="1">GPI-anchor</topology>
    </subcellularLocation>
    <subcellularLocation>
        <location evidence="7">Cytoplasm</location>
    </subcellularLocation>
</comment>
<dbReference type="InterPro" id="IPR040750">
    <property type="entry name" value="eIF3m_C_helix"/>
</dbReference>
<dbReference type="PANTHER" id="PTHR31673:SF23">
    <property type="entry name" value="COBRA-LIKE PROTEIN 4"/>
    <property type="match status" value="1"/>
</dbReference>
<evidence type="ECO:0000256" key="3">
    <source>
        <dbReference type="ARBA" id="ARBA00022622"/>
    </source>
</evidence>
<evidence type="ECO:0000256" key="6">
    <source>
        <dbReference type="ARBA" id="ARBA00023288"/>
    </source>
</evidence>
<dbReference type="GO" id="GO:0098552">
    <property type="term" value="C:side of membrane"/>
    <property type="evidence" value="ECO:0007669"/>
    <property type="project" value="UniProtKB-KW"/>
</dbReference>
<proteinExistence type="inferred from homology"/>
<keyword evidence="6" id="KW-0449">Lipoprotein</keyword>
<dbReference type="GO" id="GO:0016282">
    <property type="term" value="C:eukaryotic 43S preinitiation complex"/>
    <property type="evidence" value="ECO:0007669"/>
    <property type="project" value="UniProtKB-UniRule"/>
</dbReference>
<evidence type="ECO:0000259" key="8">
    <source>
        <dbReference type="PROSITE" id="PS50250"/>
    </source>
</evidence>
<dbReference type="GO" id="GO:0033290">
    <property type="term" value="C:eukaryotic 48S preinitiation complex"/>
    <property type="evidence" value="ECO:0007669"/>
    <property type="project" value="UniProtKB-UniRule"/>
</dbReference>
<dbReference type="PROSITE" id="PS50250">
    <property type="entry name" value="PCI"/>
    <property type="match status" value="1"/>
</dbReference>
<dbReference type="GO" id="GO:0005886">
    <property type="term" value="C:plasma membrane"/>
    <property type="evidence" value="ECO:0007669"/>
    <property type="project" value="UniProtKB-SubCell"/>
</dbReference>
<dbReference type="InterPro" id="IPR006918">
    <property type="entry name" value="COBRA_pln"/>
</dbReference>
<evidence type="ECO:0000313" key="9">
    <source>
        <dbReference type="EMBL" id="CAD5331782.1"/>
    </source>
</evidence>
<evidence type="ECO:0000313" key="10">
    <source>
        <dbReference type="Proteomes" id="UP000516314"/>
    </source>
</evidence>
<keyword evidence="3" id="KW-0336">GPI-anchor</keyword>
<comment type="function">
    <text evidence="7">Component of the eukaryotic translation initiation factor 3 (eIF-3) complex, which is involved in protein synthesis of a specialized repertoire of mRNAs and, together with other initiation factors, stimulates binding of mRNA and methionyl-tRNAi to the 40S ribosome. The eIF-3 complex specifically targets and initiates translation of a subset of mRNAs involved in cell proliferation.</text>
</comment>
<sequence length="919" mass="103680">MTTIVPTSEEDPYLAIVRFTSQLAWADAGPEVAEPEVSRLCKEAEESIINGKWLDLATLMVTSADLVSAKISEKGLFFCVCRSIYLECTYTIICNLVKNANSPEEVLEMVKAIAAKVIQQPNDKASLRLKILFNLYNLVDHPNARFQVYMKALELAVNGKVTEYIVPSFKKIDSFLKEWNIDIKDQRELFLAIAKVLRENKSFAKESLQFVTKYLATFSNEDTQVLSEAKEEAVRAVIEFVKAPSIFQCDLLDHPAVAQLEKDPNNAPVYQLLKIFLTQRLDAYMEFQNANSGFLQTYGLVEEDCVAKMRLLSLVDLASDDSGKIPYASIKNTLQVNDEEVELWVVKAITAKLVACKMDQMNQVVIVSRCAEREFGQKQWQSLRTKLAAWRDNVRNVINTIESNKATEEARLTLPREVEYDYWLNRSADPSNLIRGLKNVEILSIKVLHTMDLLFYNFKEAVPVFENLIHLSVTSEADFCWDPLQILLEKSPNLKTLTIEGPLHYNFYEKLDLEAVCECLLGYSFLLSCPIKVLKITEFVGDIGEIVQMKHVLGKLPCLELLEVHVQARRDDKKLQIMADLLMLPRTSSKCKVKMRLLFSFCFFFFMIIFTATAYDPLDPSGNITIKWDIMSWTADGYVATVTMNNFQIYRHIQNPGWTLGWTWAKKEVIWSMVGAQTTEQGDCSKFKGNVPHCCKKTPTVVDLLPGVPYNQQFSNCCKGGVIGAWGQDPSAAVSQFQVSAGLAGTTNKTVKLPKNFTLLGPGPGYTCVTWNVTCTYSQFLARKHPSCCVSFSSFYNDTITPCPSCACGCENKKSCVKADSKILTKKDDTGMFYGTKFYNDLLMEAGPSGNVQSEVLLQKDQKTFTFKQGWAFPRKVYFNGDECMLPPPDSYPFLPNSAQGNFASFSLTILLLLFISIW</sequence>
<keyword evidence="3" id="KW-0472">Membrane</keyword>
<evidence type="ECO:0000256" key="4">
    <source>
        <dbReference type="ARBA" id="ARBA00022729"/>
    </source>
</evidence>
<dbReference type="GO" id="GO:0010215">
    <property type="term" value="P:cellulose microfibril organization"/>
    <property type="evidence" value="ECO:0007669"/>
    <property type="project" value="InterPro"/>
</dbReference>
<feature type="domain" description="PCI" evidence="8">
    <location>
        <begin position="203"/>
        <end position="372"/>
    </location>
</feature>
<organism evidence="9 10">
    <name type="scientific">Arabidopsis thaliana</name>
    <name type="common">Mouse-ear cress</name>
    <dbReference type="NCBI Taxonomy" id="3702"/>
    <lineage>
        <taxon>Eukaryota</taxon>
        <taxon>Viridiplantae</taxon>
        <taxon>Streptophyta</taxon>
        <taxon>Embryophyta</taxon>
        <taxon>Tracheophyta</taxon>
        <taxon>Spermatophyta</taxon>
        <taxon>Magnoliopsida</taxon>
        <taxon>eudicotyledons</taxon>
        <taxon>Gunneridae</taxon>
        <taxon>Pentapetalae</taxon>
        <taxon>rosids</taxon>
        <taxon>malvids</taxon>
        <taxon>Brassicales</taxon>
        <taxon>Brassicaceae</taxon>
        <taxon>Camelineae</taxon>
        <taxon>Arabidopsis</taxon>
    </lineage>
</organism>
<dbReference type="Pfam" id="PF04833">
    <property type="entry name" value="COBRA"/>
    <property type="match status" value="1"/>
</dbReference>
<comment type="similarity">
    <text evidence="2">Belongs to the COBRA family.</text>
</comment>
<dbReference type="AlphaFoldDB" id="A0A7G2F7U5"/>